<name>A0A420EQZ1_9SPHN</name>
<dbReference type="Pfam" id="PF08281">
    <property type="entry name" value="Sigma70_r4_2"/>
    <property type="match status" value="1"/>
</dbReference>
<dbReference type="EMBL" id="RAPF01000001">
    <property type="protein sequence ID" value="RKF23095.1"/>
    <property type="molecule type" value="Genomic_DNA"/>
</dbReference>
<dbReference type="Proteomes" id="UP000284395">
    <property type="component" value="Unassembled WGS sequence"/>
</dbReference>
<dbReference type="RefSeq" id="WP_120322999.1">
    <property type="nucleotide sequence ID" value="NZ_RAPF01000001.1"/>
</dbReference>
<gene>
    <name evidence="7" type="ORF">D6851_00930</name>
</gene>
<comment type="similarity">
    <text evidence="1">Belongs to the sigma-70 factor family. ECF subfamily.</text>
</comment>
<evidence type="ECO:0000256" key="2">
    <source>
        <dbReference type="ARBA" id="ARBA00023015"/>
    </source>
</evidence>
<dbReference type="InterPro" id="IPR013249">
    <property type="entry name" value="RNA_pol_sigma70_r4_t2"/>
</dbReference>
<dbReference type="PANTHER" id="PTHR43133:SF63">
    <property type="entry name" value="RNA POLYMERASE SIGMA FACTOR FECI-RELATED"/>
    <property type="match status" value="1"/>
</dbReference>
<dbReference type="AlphaFoldDB" id="A0A420EQZ1"/>
<sequence length="179" mass="20472">MVKRAAKTSSWTNFNTDRLCGLRTRLTAYFRRSGYDPFDAEDLTQDVFLKMTNVVAVREQLQDGYVFTIARNLQRDERRRARVRLRYDSSVESDGDLLTSGGSDAPDAERVLIGKEEAGLLIDGLSELPERTRRIFLLYRLEGYAQRDIAQKLGISVSAVEKNVARAMLHLLKKVDREK</sequence>
<proteinExistence type="inferred from homology"/>
<evidence type="ECO:0000313" key="7">
    <source>
        <dbReference type="EMBL" id="RKF23095.1"/>
    </source>
</evidence>
<organism evidence="7 8">
    <name type="scientific">Altericroceibacterium spongiae</name>
    <dbReference type="NCBI Taxonomy" id="2320269"/>
    <lineage>
        <taxon>Bacteria</taxon>
        <taxon>Pseudomonadati</taxon>
        <taxon>Pseudomonadota</taxon>
        <taxon>Alphaproteobacteria</taxon>
        <taxon>Sphingomonadales</taxon>
        <taxon>Erythrobacteraceae</taxon>
        <taxon>Altericroceibacterium</taxon>
    </lineage>
</organism>
<dbReference type="GO" id="GO:0016987">
    <property type="term" value="F:sigma factor activity"/>
    <property type="evidence" value="ECO:0007669"/>
    <property type="project" value="UniProtKB-KW"/>
</dbReference>
<dbReference type="Pfam" id="PF04542">
    <property type="entry name" value="Sigma70_r2"/>
    <property type="match status" value="1"/>
</dbReference>
<dbReference type="Gene3D" id="1.10.1740.10">
    <property type="match status" value="1"/>
</dbReference>
<dbReference type="GO" id="GO:0003677">
    <property type="term" value="F:DNA binding"/>
    <property type="evidence" value="ECO:0007669"/>
    <property type="project" value="InterPro"/>
</dbReference>
<dbReference type="InterPro" id="IPR007627">
    <property type="entry name" value="RNA_pol_sigma70_r2"/>
</dbReference>
<dbReference type="CDD" id="cd06171">
    <property type="entry name" value="Sigma70_r4"/>
    <property type="match status" value="1"/>
</dbReference>
<evidence type="ECO:0000259" key="6">
    <source>
        <dbReference type="Pfam" id="PF08281"/>
    </source>
</evidence>
<dbReference type="GO" id="GO:0006352">
    <property type="term" value="P:DNA-templated transcription initiation"/>
    <property type="evidence" value="ECO:0007669"/>
    <property type="project" value="InterPro"/>
</dbReference>
<accession>A0A420EQZ1</accession>
<dbReference type="OrthoDB" id="7447094at2"/>
<keyword evidence="8" id="KW-1185">Reference proteome</keyword>
<evidence type="ECO:0000256" key="3">
    <source>
        <dbReference type="ARBA" id="ARBA00023082"/>
    </source>
</evidence>
<dbReference type="SUPFAM" id="SSF88659">
    <property type="entry name" value="Sigma3 and sigma4 domains of RNA polymerase sigma factors"/>
    <property type="match status" value="1"/>
</dbReference>
<dbReference type="InterPro" id="IPR039425">
    <property type="entry name" value="RNA_pol_sigma-70-like"/>
</dbReference>
<evidence type="ECO:0000256" key="1">
    <source>
        <dbReference type="ARBA" id="ARBA00010641"/>
    </source>
</evidence>
<comment type="caution">
    <text evidence="7">The sequence shown here is derived from an EMBL/GenBank/DDBJ whole genome shotgun (WGS) entry which is preliminary data.</text>
</comment>
<dbReference type="PANTHER" id="PTHR43133">
    <property type="entry name" value="RNA POLYMERASE ECF-TYPE SIGMA FACTO"/>
    <property type="match status" value="1"/>
</dbReference>
<evidence type="ECO:0000259" key="5">
    <source>
        <dbReference type="Pfam" id="PF04542"/>
    </source>
</evidence>
<dbReference type="InterPro" id="IPR013325">
    <property type="entry name" value="RNA_pol_sigma_r2"/>
</dbReference>
<protein>
    <submittedName>
        <fullName evidence="7">RNA polymerase sigma factor</fullName>
    </submittedName>
</protein>
<keyword evidence="4" id="KW-0804">Transcription</keyword>
<dbReference type="NCBIfam" id="TIGR02937">
    <property type="entry name" value="sigma70-ECF"/>
    <property type="match status" value="1"/>
</dbReference>
<dbReference type="Gene3D" id="1.10.10.10">
    <property type="entry name" value="Winged helix-like DNA-binding domain superfamily/Winged helix DNA-binding domain"/>
    <property type="match status" value="1"/>
</dbReference>
<reference evidence="7 8" key="1">
    <citation type="submission" date="2018-09" db="EMBL/GenBank/DDBJ databases">
        <title>Altererythrobacter spongiae sp. nov., isolated from a marine sponge.</title>
        <authorList>
            <person name="Zhuang L."/>
            <person name="Luo L."/>
        </authorList>
    </citation>
    <scope>NUCLEOTIDE SEQUENCE [LARGE SCALE GENOMIC DNA]</scope>
    <source>
        <strain evidence="7 8">HN-Y73</strain>
    </source>
</reference>
<dbReference type="InterPro" id="IPR013324">
    <property type="entry name" value="RNA_pol_sigma_r3/r4-like"/>
</dbReference>
<keyword evidence="2" id="KW-0805">Transcription regulation</keyword>
<dbReference type="SUPFAM" id="SSF88946">
    <property type="entry name" value="Sigma2 domain of RNA polymerase sigma factors"/>
    <property type="match status" value="1"/>
</dbReference>
<evidence type="ECO:0000313" key="8">
    <source>
        <dbReference type="Proteomes" id="UP000284395"/>
    </source>
</evidence>
<feature type="domain" description="RNA polymerase sigma-70 region 2" evidence="5">
    <location>
        <begin position="24"/>
        <end position="82"/>
    </location>
</feature>
<feature type="domain" description="RNA polymerase sigma factor 70 region 4 type 2" evidence="6">
    <location>
        <begin position="121"/>
        <end position="171"/>
    </location>
</feature>
<dbReference type="InterPro" id="IPR014284">
    <property type="entry name" value="RNA_pol_sigma-70_dom"/>
</dbReference>
<evidence type="ECO:0000256" key="4">
    <source>
        <dbReference type="ARBA" id="ARBA00023163"/>
    </source>
</evidence>
<dbReference type="InterPro" id="IPR036388">
    <property type="entry name" value="WH-like_DNA-bd_sf"/>
</dbReference>
<keyword evidence="3" id="KW-0731">Sigma factor</keyword>